<reference evidence="2" key="1">
    <citation type="submission" date="2021-05" db="EMBL/GenBank/DDBJ databases">
        <authorList>
            <person name="Pietrasiak N."/>
            <person name="Ward R."/>
            <person name="Stajich J.E."/>
            <person name="Kurbessoian T."/>
        </authorList>
    </citation>
    <scope>NUCLEOTIDE SEQUENCE</scope>
    <source>
        <strain evidence="2">HA4357-MV3</strain>
    </source>
</reference>
<feature type="region of interest" description="Disordered" evidence="1">
    <location>
        <begin position="122"/>
        <end position="145"/>
    </location>
</feature>
<comment type="caution">
    <text evidence="2">The sequence shown here is derived from an EMBL/GenBank/DDBJ whole genome shotgun (WGS) entry which is preliminary data.</text>
</comment>
<dbReference type="Proteomes" id="UP000813215">
    <property type="component" value="Unassembled WGS sequence"/>
</dbReference>
<dbReference type="EMBL" id="JAHHHW010000156">
    <property type="protein sequence ID" value="MBW4435226.1"/>
    <property type="molecule type" value="Genomic_DNA"/>
</dbReference>
<sequence length="293" mass="34002">MTTKRRTIRRPQQFEESKMEGYFMISKRDAAIAIVNKLTGNQCRLWLYLMMIDPFADYTPGGEIKYHDLPSIADIAVTIGSSPETIEKDLRKLRTLRLYDYRTVTVQGHNLTSARAKAEAERLSKEKSKISSKPSNNKTSAYLSSQEDYLNPDEDYLNSNEVYLSSNRDYLSSQQSPETLPSKHSSAPHTIQTYTDFIQTLSEEERASFLNFCKEKTKNLSQQINDIEAWLAHKNKAGQNRWQVYYEQYLAMQHNAATVQQSQSQPCDKAMRQFQQEIEQQHQFAVRAWRDKS</sequence>
<dbReference type="AlphaFoldDB" id="A0A9E3HDE3"/>
<protein>
    <submittedName>
        <fullName evidence="2">Uncharacterized protein</fullName>
    </submittedName>
</protein>
<gene>
    <name evidence="2" type="ORF">KME28_26820</name>
</gene>
<feature type="compositionally biased region" description="Low complexity" evidence="1">
    <location>
        <begin position="131"/>
        <end position="140"/>
    </location>
</feature>
<evidence type="ECO:0000313" key="2">
    <source>
        <dbReference type="EMBL" id="MBW4435226.1"/>
    </source>
</evidence>
<reference evidence="2" key="2">
    <citation type="journal article" date="2022" name="Microbiol. Resour. Announc.">
        <title>Metagenome Sequencing to Explore Phylogenomics of Terrestrial Cyanobacteria.</title>
        <authorList>
            <person name="Ward R.D."/>
            <person name="Stajich J.E."/>
            <person name="Johansen J.R."/>
            <person name="Huntemann M."/>
            <person name="Clum A."/>
            <person name="Foster B."/>
            <person name="Foster B."/>
            <person name="Roux S."/>
            <person name="Palaniappan K."/>
            <person name="Varghese N."/>
            <person name="Mukherjee S."/>
            <person name="Reddy T.B.K."/>
            <person name="Daum C."/>
            <person name="Copeland A."/>
            <person name="Chen I.A."/>
            <person name="Ivanova N.N."/>
            <person name="Kyrpides N.C."/>
            <person name="Shapiro N."/>
            <person name="Eloe-Fadrosh E.A."/>
            <person name="Pietrasiak N."/>
        </authorList>
    </citation>
    <scope>NUCLEOTIDE SEQUENCE</scope>
    <source>
        <strain evidence="2">HA4357-MV3</strain>
    </source>
</reference>
<name>A0A9E3HDE3_9NOST</name>
<proteinExistence type="predicted"/>
<accession>A0A9E3HDE3</accession>
<evidence type="ECO:0000313" key="3">
    <source>
        <dbReference type="Proteomes" id="UP000813215"/>
    </source>
</evidence>
<evidence type="ECO:0000256" key="1">
    <source>
        <dbReference type="SAM" id="MobiDB-lite"/>
    </source>
</evidence>
<organism evidence="2 3">
    <name type="scientific">Pelatocladus maniniholoensis HA4357-MV3</name>
    <dbReference type="NCBI Taxonomy" id="1117104"/>
    <lineage>
        <taxon>Bacteria</taxon>
        <taxon>Bacillati</taxon>
        <taxon>Cyanobacteriota</taxon>
        <taxon>Cyanophyceae</taxon>
        <taxon>Nostocales</taxon>
        <taxon>Nostocaceae</taxon>
        <taxon>Pelatocladus</taxon>
    </lineage>
</organism>